<reference evidence="1 2" key="1">
    <citation type="submission" date="2014-04" db="EMBL/GenBank/DDBJ databases">
        <authorList>
            <consortium name="DOE Joint Genome Institute"/>
            <person name="Kuo A."/>
            <person name="Ruytinx J."/>
            <person name="Rineau F."/>
            <person name="Colpaert J."/>
            <person name="Kohler A."/>
            <person name="Nagy L.G."/>
            <person name="Floudas D."/>
            <person name="Copeland A."/>
            <person name="Barry K.W."/>
            <person name="Cichocki N."/>
            <person name="Veneault-Fourrey C."/>
            <person name="LaButti K."/>
            <person name="Lindquist E.A."/>
            <person name="Lipzen A."/>
            <person name="Lundell T."/>
            <person name="Morin E."/>
            <person name="Murat C."/>
            <person name="Sun H."/>
            <person name="Tunlid A."/>
            <person name="Henrissat B."/>
            <person name="Grigoriev I.V."/>
            <person name="Hibbett D.S."/>
            <person name="Martin F."/>
            <person name="Nordberg H.P."/>
            <person name="Cantor M.N."/>
            <person name="Hua S.X."/>
        </authorList>
    </citation>
    <scope>NUCLEOTIDE SEQUENCE [LARGE SCALE GENOMIC DNA]</scope>
    <source>
        <strain evidence="1 2">UH-Slu-Lm8-n1</strain>
    </source>
</reference>
<reference evidence="2" key="2">
    <citation type="submission" date="2015-01" db="EMBL/GenBank/DDBJ databases">
        <title>Evolutionary Origins and Diversification of the Mycorrhizal Mutualists.</title>
        <authorList>
            <consortium name="DOE Joint Genome Institute"/>
            <consortium name="Mycorrhizal Genomics Consortium"/>
            <person name="Kohler A."/>
            <person name="Kuo A."/>
            <person name="Nagy L.G."/>
            <person name="Floudas D."/>
            <person name="Copeland A."/>
            <person name="Barry K.W."/>
            <person name="Cichocki N."/>
            <person name="Veneault-Fourrey C."/>
            <person name="LaButti K."/>
            <person name="Lindquist E.A."/>
            <person name="Lipzen A."/>
            <person name="Lundell T."/>
            <person name="Morin E."/>
            <person name="Murat C."/>
            <person name="Riley R."/>
            <person name="Ohm R."/>
            <person name="Sun H."/>
            <person name="Tunlid A."/>
            <person name="Henrissat B."/>
            <person name="Grigoriev I.V."/>
            <person name="Hibbett D.S."/>
            <person name="Martin F."/>
        </authorList>
    </citation>
    <scope>NUCLEOTIDE SEQUENCE [LARGE SCALE GENOMIC DNA]</scope>
    <source>
        <strain evidence="2">UH-Slu-Lm8-n1</strain>
    </source>
</reference>
<sequence>MTNESSSDSDLKNAIQHFRFVLDQCPVGHLDRVAALTNLARARLQDHICNDVQDINSTIFLFRDALALRPKGHSDHTSDHYLDNLACSLKSRFNHQSKSGDLNEAFALFHQVLRLRFVGHKCRDISSNNLAGALQSRFKQRNEIKDINKTINLFRMALALCLTRHPRRYAVLNNLAVALDTRYQELQTSEDLDEAIDRYRESLRLTQHSH</sequence>
<evidence type="ECO:0008006" key="3">
    <source>
        <dbReference type="Google" id="ProtNLM"/>
    </source>
</evidence>
<dbReference type="HOGENOM" id="CLU_001305_7_2_1"/>
<dbReference type="InterPro" id="IPR011990">
    <property type="entry name" value="TPR-like_helical_dom_sf"/>
</dbReference>
<dbReference type="SUPFAM" id="SSF48452">
    <property type="entry name" value="TPR-like"/>
    <property type="match status" value="1"/>
</dbReference>
<evidence type="ECO:0000313" key="1">
    <source>
        <dbReference type="EMBL" id="KIK46058.1"/>
    </source>
</evidence>
<protein>
    <recommendedName>
        <fullName evidence="3">Anaphase-promoting complex subunit 5</fullName>
    </recommendedName>
</protein>
<gene>
    <name evidence="1" type="ORF">CY34DRAFT_76810</name>
</gene>
<dbReference type="OrthoDB" id="2629314at2759"/>
<dbReference type="EMBL" id="KN835164">
    <property type="protein sequence ID" value="KIK46058.1"/>
    <property type="molecule type" value="Genomic_DNA"/>
</dbReference>
<dbReference type="AlphaFoldDB" id="A0A0D0BSS1"/>
<evidence type="ECO:0000313" key="2">
    <source>
        <dbReference type="Proteomes" id="UP000054485"/>
    </source>
</evidence>
<dbReference type="Gene3D" id="1.25.40.10">
    <property type="entry name" value="Tetratricopeptide repeat domain"/>
    <property type="match status" value="1"/>
</dbReference>
<keyword evidence="2" id="KW-1185">Reference proteome</keyword>
<dbReference type="Proteomes" id="UP000054485">
    <property type="component" value="Unassembled WGS sequence"/>
</dbReference>
<dbReference type="InParanoid" id="A0A0D0BSS1"/>
<dbReference type="STRING" id="930992.A0A0D0BSS1"/>
<organism evidence="1 2">
    <name type="scientific">Suillus luteus UH-Slu-Lm8-n1</name>
    <dbReference type="NCBI Taxonomy" id="930992"/>
    <lineage>
        <taxon>Eukaryota</taxon>
        <taxon>Fungi</taxon>
        <taxon>Dikarya</taxon>
        <taxon>Basidiomycota</taxon>
        <taxon>Agaricomycotina</taxon>
        <taxon>Agaricomycetes</taxon>
        <taxon>Agaricomycetidae</taxon>
        <taxon>Boletales</taxon>
        <taxon>Suillineae</taxon>
        <taxon>Suillaceae</taxon>
        <taxon>Suillus</taxon>
    </lineage>
</organism>
<accession>A0A0D0BSS1</accession>
<proteinExistence type="predicted"/>
<name>A0A0D0BSS1_9AGAM</name>